<dbReference type="InParanoid" id="A0A2P5AMN8"/>
<evidence type="ECO:0000256" key="1">
    <source>
        <dbReference type="ARBA" id="ARBA00004496"/>
    </source>
</evidence>
<dbReference type="GO" id="GO:0004519">
    <property type="term" value="F:endonuclease activity"/>
    <property type="evidence" value="ECO:0007669"/>
    <property type="project" value="UniProtKB-KW"/>
</dbReference>
<evidence type="ECO:0000256" key="2">
    <source>
        <dbReference type="ARBA" id="ARBA00009262"/>
    </source>
</evidence>
<dbReference type="SUPFAM" id="SSF50891">
    <property type="entry name" value="Cyclophilin-like"/>
    <property type="match status" value="1"/>
</dbReference>
<dbReference type="Pfam" id="PF00160">
    <property type="entry name" value="Pro_isomerase"/>
    <property type="match status" value="1"/>
</dbReference>
<keyword evidence="4 11" id="KW-0540">Nuclease</keyword>
<dbReference type="Proteomes" id="UP000237000">
    <property type="component" value="Unassembled WGS sequence"/>
</dbReference>
<dbReference type="PANTHER" id="PTHR16036:SF2">
    <property type="entry name" value="TRNA ENDONUCLEASE ANKZF1"/>
    <property type="match status" value="1"/>
</dbReference>
<feature type="region of interest" description="Disordered" evidence="12">
    <location>
        <begin position="432"/>
        <end position="460"/>
    </location>
</feature>
<dbReference type="GO" id="GO:0006457">
    <property type="term" value="P:protein folding"/>
    <property type="evidence" value="ECO:0007669"/>
    <property type="project" value="InterPro"/>
</dbReference>
<evidence type="ECO:0000256" key="5">
    <source>
        <dbReference type="ARBA" id="ARBA00022737"/>
    </source>
</evidence>
<evidence type="ECO:0000256" key="11">
    <source>
        <dbReference type="PROSITE-ProRule" id="PRU01389"/>
    </source>
</evidence>
<evidence type="ECO:0000313" key="15">
    <source>
        <dbReference type="EMBL" id="PON37780.1"/>
    </source>
</evidence>
<dbReference type="PROSITE" id="PS00028">
    <property type="entry name" value="ZINC_FINGER_C2H2_1"/>
    <property type="match status" value="1"/>
</dbReference>
<feature type="active site" evidence="11">
    <location>
        <position position="281"/>
    </location>
</feature>
<dbReference type="Pfam" id="PF18826">
    <property type="entry name" value="bVLRF1"/>
    <property type="match status" value="1"/>
</dbReference>
<evidence type="ECO:0000256" key="3">
    <source>
        <dbReference type="ARBA" id="ARBA00022490"/>
    </source>
</evidence>
<comment type="caution">
    <text evidence="15">The sequence shown here is derived from an EMBL/GenBank/DDBJ whole genome shotgun (WGS) entry which is preliminary data.</text>
</comment>
<dbReference type="InterPro" id="IPR047139">
    <property type="entry name" value="ANKZ1/VMS1"/>
</dbReference>
<dbReference type="InterPro" id="IPR002110">
    <property type="entry name" value="Ankyrin_rpt"/>
</dbReference>
<evidence type="ECO:0000256" key="6">
    <source>
        <dbReference type="ARBA" id="ARBA00022759"/>
    </source>
</evidence>
<feature type="domain" description="PPIase cyclophilin-type" evidence="13">
    <location>
        <begin position="673"/>
        <end position="820"/>
    </location>
</feature>
<accession>A0A2P5AMN8</accession>
<dbReference type="InterPro" id="IPR013087">
    <property type="entry name" value="Znf_C2H2_type"/>
</dbReference>
<dbReference type="Gene3D" id="1.25.40.20">
    <property type="entry name" value="Ankyrin repeat-containing domain"/>
    <property type="match status" value="1"/>
</dbReference>
<sequence length="827" mass="91635">MATEPEPASASTTAATMATATTVSPEKRHRSIFEVPENFFDSCILLPSPHSFPPPSTTETSTNSAPGTLDKAESQAEEKEEEEENRPHNAAVSSHRWTCNTCKAEFDSLKDQRSHFKSDIHRFNVKLSLAGKNTVKEDDFDELTTESFKDYDVSSISGSEDETEKELYPGKAFDENFKKKLFIRRRTGERVSVWKSLVMNESDDILFENDKAGCLDNGLKEKDVIERLKNVVCEPRDKTHFRIVLLASGGHFAGCVFDGNSVVAHKTFHRYVVRAKAGKKQSSKDASGRAAHSAGASLRRYNELALKKEIQELLAAWKPYFDASSCVFIYAPSNNRQLLFNGEKPYFSSQLCAVRNVPLTVRRPTFKEARRLYDQLTQVANEVDEKEIPSNTKSDSQFSEGTVNNGSLTSCKEVVVDNSGCRDHTEACLINQNPEEASISSENESEDIRSSTPLHEAVQSSNAQKVFELLEQGLDPCVKDERGRTPYMLASEKEVRNTFRRFMALNLDKWDWHAAKVPCALTREMEESQATKQAEKDAKRKARAKELKKMRKAKEKKAQAEAAASQNALKVAQDRGTSSSSVSGHTQPTSVSRISKEEEQKRAQAAEREKRAAAAERRIAAAAVNAQVNNSTMSISGTPEPHRTTTATKATKLHEAQQTRKNSQSSEASVTLHTNLGDIKCEIFCDEVPKSAENFLALCGSGYYDGTVFHRNIKGFMIQGGDPTGTGKGGTSIWGKKFNDEIRESLKHNARGILAMANSGPNTNGSQFFITYAKQPHLNGLYTVFGKVIHGFEVLDLMEKTPTGPGDRPLAEIRLNRVTIHANPLAG</sequence>
<gene>
    <name evidence="15" type="ORF">TorRG33x02_346670</name>
</gene>
<dbReference type="STRING" id="63057.A0A2P5AMN8"/>
<keyword evidence="8 10" id="KW-0040">ANK repeat</keyword>
<evidence type="ECO:0000256" key="10">
    <source>
        <dbReference type="PROSITE-ProRule" id="PRU00023"/>
    </source>
</evidence>
<dbReference type="PROSITE" id="PS00170">
    <property type="entry name" value="CSA_PPIASE_1"/>
    <property type="match status" value="1"/>
</dbReference>
<keyword evidence="5" id="KW-0677">Repeat</keyword>
<dbReference type="InterPro" id="IPR029000">
    <property type="entry name" value="Cyclophilin-like_dom_sf"/>
</dbReference>
<comment type="similarity">
    <text evidence="2 11">Belongs to the ANKZF1/VMS1 family.</text>
</comment>
<evidence type="ECO:0000259" key="14">
    <source>
        <dbReference type="PROSITE" id="PS52044"/>
    </source>
</evidence>
<keyword evidence="3 11" id="KW-0963">Cytoplasm</keyword>
<feature type="repeat" description="ANK" evidence="10">
    <location>
        <begin position="449"/>
        <end position="481"/>
    </location>
</feature>
<dbReference type="GO" id="GO:0016787">
    <property type="term" value="F:hydrolase activity"/>
    <property type="evidence" value="ECO:0007669"/>
    <property type="project" value="UniProtKB-KW"/>
</dbReference>
<feature type="compositionally biased region" description="Polar residues" evidence="12">
    <location>
        <begin position="575"/>
        <end position="593"/>
    </location>
</feature>
<feature type="region of interest" description="Disordered" evidence="12">
    <location>
        <begin position="526"/>
        <end position="614"/>
    </location>
</feature>
<dbReference type="PROSITE" id="PS52044">
    <property type="entry name" value="VLRF1"/>
    <property type="match status" value="1"/>
</dbReference>
<evidence type="ECO:0000259" key="13">
    <source>
        <dbReference type="PROSITE" id="PS50072"/>
    </source>
</evidence>
<dbReference type="FunFam" id="2.40.100.10:FF:000026">
    <property type="entry name" value="Peptidyl-prolyl cis-trans isomerase"/>
    <property type="match status" value="1"/>
</dbReference>
<keyword evidence="16" id="KW-1185">Reference proteome</keyword>
<dbReference type="FunCoup" id="A0A2P5AMN8">
    <property type="interactions" value="1688"/>
</dbReference>
<dbReference type="SUPFAM" id="SSF48403">
    <property type="entry name" value="Ankyrin repeat"/>
    <property type="match status" value="1"/>
</dbReference>
<dbReference type="AlphaFoldDB" id="A0A2P5AMN8"/>
<protein>
    <submittedName>
        <fullName evidence="15">Notch</fullName>
    </submittedName>
</protein>
<dbReference type="PROSITE" id="PS50088">
    <property type="entry name" value="ANK_REPEAT"/>
    <property type="match status" value="1"/>
</dbReference>
<dbReference type="InterPro" id="IPR020892">
    <property type="entry name" value="Cyclophilin-type_PPIase_CS"/>
</dbReference>
<dbReference type="PANTHER" id="PTHR16036">
    <property type="entry name" value="ANKYRIN REPEAT AND ZINC FINGER DOMAIN-CONTAINING PROTEIN 1"/>
    <property type="match status" value="1"/>
</dbReference>
<evidence type="ECO:0000256" key="8">
    <source>
        <dbReference type="ARBA" id="ARBA00023043"/>
    </source>
</evidence>
<dbReference type="Gene3D" id="2.40.100.10">
    <property type="entry name" value="Cyclophilin-like"/>
    <property type="match status" value="1"/>
</dbReference>
<evidence type="ECO:0000256" key="7">
    <source>
        <dbReference type="ARBA" id="ARBA00022801"/>
    </source>
</evidence>
<reference evidence="16" key="1">
    <citation type="submission" date="2016-06" db="EMBL/GenBank/DDBJ databases">
        <title>Parallel loss of symbiosis genes in relatives of nitrogen-fixing non-legume Parasponia.</title>
        <authorList>
            <person name="Van Velzen R."/>
            <person name="Holmer R."/>
            <person name="Bu F."/>
            <person name="Rutten L."/>
            <person name="Van Zeijl A."/>
            <person name="Liu W."/>
            <person name="Santuari L."/>
            <person name="Cao Q."/>
            <person name="Sharma T."/>
            <person name="Shen D."/>
            <person name="Roswanjaya Y."/>
            <person name="Wardhani T."/>
            <person name="Kalhor M.S."/>
            <person name="Jansen J."/>
            <person name="Van den Hoogen J."/>
            <person name="Gungor B."/>
            <person name="Hartog M."/>
            <person name="Hontelez J."/>
            <person name="Verver J."/>
            <person name="Yang W.-C."/>
            <person name="Schijlen E."/>
            <person name="Repin R."/>
            <person name="Schilthuizen M."/>
            <person name="Schranz E."/>
            <person name="Heidstra R."/>
            <person name="Miyata K."/>
            <person name="Fedorova E."/>
            <person name="Kohlen W."/>
            <person name="Bisseling T."/>
            <person name="Smit S."/>
            <person name="Geurts R."/>
        </authorList>
    </citation>
    <scope>NUCLEOTIDE SEQUENCE [LARGE SCALE GENOMIC DNA]</scope>
    <source>
        <strain evidence="16">cv. RG33-2</strain>
    </source>
</reference>
<dbReference type="InterPro" id="IPR041175">
    <property type="entry name" value="VLRF1/Vms1"/>
</dbReference>
<feature type="compositionally biased region" description="Low complexity" evidence="12">
    <location>
        <begin position="1"/>
        <end position="22"/>
    </location>
</feature>
<proteinExistence type="inferred from homology"/>
<dbReference type="CDD" id="cd01928">
    <property type="entry name" value="Cyclophilin_PPIL3_like"/>
    <property type="match status" value="1"/>
</dbReference>
<evidence type="ECO:0000256" key="4">
    <source>
        <dbReference type="ARBA" id="ARBA00022722"/>
    </source>
</evidence>
<organism evidence="15 16">
    <name type="scientific">Trema orientale</name>
    <name type="common">Charcoal tree</name>
    <name type="synonym">Celtis orientalis</name>
    <dbReference type="NCBI Taxonomy" id="63057"/>
    <lineage>
        <taxon>Eukaryota</taxon>
        <taxon>Viridiplantae</taxon>
        <taxon>Streptophyta</taxon>
        <taxon>Embryophyta</taxon>
        <taxon>Tracheophyta</taxon>
        <taxon>Spermatophyta</taxon>
        <taxon>Magnoliopsida</taxon>
        <taxon>eudicotyledons</taxon>
        <taxon>Gunneridae</taxon>
        <taxon>Pentapetalae</taxon>
        <taxon>rosids</taxon>
        <taxon>fabids</taxon>
        <taxon>Rosales</taxon>
        <taxon>Cannabaceae</taxon>
        <taxon>Trema</taxon>
    </lineage>
</organism>
<name>A0A2P5AMN8_TREOI</name>
<dbReference type="InterPro" id="IPR002130">
    <property type="entry name" value="Cyclophilin-type_PPIase_dom"/>
</dbReference>
<feature type="compositionally biased region" description="Basic residues" evidence="12">
    <location>
        <begin position="539"/>
        <end position="555"/>
    </location>
</feature>
<dbReference type="GO" id="GO:0003755">
    <property type="term" value="F:peptidyl-prolyl cis-trans isomerase activity"/>
    <property type="evidence" value="ECO:0007669"/>
    <property type="project" value="InterPro"/>
</dbReference>
<comment type="subcellular location">
    <subcellularLocation>
        <location evidence="1">Cytoplasm</location>
    </subcellularLocation>
</comment>
<evidence type="ECO:0000313" key="16">
    <source>
        <dbReference type="Proteomes" id="UP000237000"/>
    </source>
</evidence>
<dbReference type="InterPro" id="IPR036770">
    <property type="entry name" value="Ankyrin_rpt-contain_sf"/>
</dbReference>
<feature type="compositionally biased region" description="Low complexity" evidence="12">
    <location>
        <begin position="57"/>
        <end position="66"/>
    </location>
</feature>
<feature type="compositionally biased region" description="Basic and acidic residues" evidence="12">
    <location>
        <begin position="594"/>
        <end position="614"/>
    </location>
</feature>
<dbReference type="PRINTS" id="PR00153">
    <property type="entry name" value="CSAPPISMRASE"/>
</dbReference>
<keyword evidence="9" id="KW-0175">Coiled coil</keyword>
<evidence type="ECO:0000256" key="12">
    <source>
        <dbReference type="SAM" id="MobiDB-lite"/>
    </source>
</evidence>
<dbReference type="PROSITE" id="PS50072">
    <property type="entry name" value="CSA_PPIASE_2"/>
    <property type="match status" value="1"/>
</dbReference>
<evidence type="ECO:0000256" key="9">
    <source>
        <dbReference type="ARBA" id="ARBA00023054"/>
    </source>
</evidence>
<dbReference type="GO" id="GO:0005737">
    <property type="term" value="C:cytoplasm"/>
    <property type="evidence" value="ECO:0007669"/>
    <property type="project" value="UniProtKB-SubCell"/>
</dbReference>
<comment type="domain">
    <text evidence="11">The VLRF1 domain mediates binding to the 60S ribosomal subunit.</text>
</comment>
<dbReference type="GO" id="GO:0036503">
    <property type="term" value="P:ERAD pathway"/>
    <property type="evidence" value="ECO:0007669"/>
    <property type="project" value="TreeGrafter"/>
</dbReference>
<feature type="region of interest" description="Disordered" evidence="12">
    <location>
        <begin position="1"/>
        <end position="29"/>
    </location>
</feature>
<feature type="region of interest" description="Disordered" evidence="12">
    <location>
        <begin position="46"/>
        <end position="92"/>
    </location>
</feature>
<dbReference type="PROSITE" id="PS50297">
    <property type="entry name" value="ANK_REP_REGION"/>
    <property type="match status" value="1"/>
</dbReference>
<feature type="domain" description="VLRF1" evidence="14">
    <location>
        <begin position="238"/>
        <end position="379"/>
    </location>
</feature>
<dbReference type="EMBL" id="JXTC01000776">
    <property type="protein sequence ID" value="PON37780.1"/>
    <property type="molecule type" value="Genomic_DNA"/>
</dbReference>
<dbReference type="OrthoDB" id="429841at2759"/>
<keyword evidence="6 11" id="KW-0255">Endonuclease</keyword>
<keyword evidence="7 11" id="KW-0378">Hydrolase</keyword>